<dbReference type="FunCoup" id="A0A2R5GQC2">
    <property type="interactions" value="230"/>
</dbReference>
<gene>
    <name evidence="2" type="ORF">FCC1311_087342</name>
</gene>
<dbReference type="Gene3D" id="3.30.70.250">
    <property type="entry name" value="Malonyl-CoA ACP transacylase, ACP-binding"/>
    <property type="match status" value="1"/>
</dbReference>
<dbReference type="InParanoid" id="A0A2R5GQC2"/>
<dbReference type="InterPro" id="IPR001227">
    <property type="entry name" value="Ac_transferase_dom_sf"/>
</dbReference>
<name>A0A2R5GQC2_9STRA</name>
<dbReference type="EMBL" id="BEYU01000122">
    <property type="protein sequence ID" value="GBG32509.1"/>
    <property type="molecule type" value="Genomic_DNA"/>
</dbReference>
<keyword evidence="3" id="KW-1185">Reference proteome</keyword>
<dbReference type="PANTHER" id="PTHR47170:SF2">
    <property type="entry name" value="MALONYL-COA:ACP TRANSACYLASE (MAT) DOMAIN-CONTAINING PROTEIN"/>
    <property type="match status" value="1"/>
</dbReference>
<proteinExistence type="predicted"/>
<comment type="caution">
    <text evidence="2">The sequence shown here is derived from an EMBL/GenBank/DDBJ whole genome shotgun (WGS) entry which is preliminary data.</text>
</comment>
<dbReference type="InterPro" id="IPR014043">
    <property type="entry name" value="Acyl_transferase_dom"/>
</dbReference>
<evidence type="ECO:0000259" key="1">
    <source>
        <dbReference type="SMART" id="SM00827"/>
    </source>
</evidence>
<dbReference type="PANTHER" id="PTHR47170">
    <property type="entry name" value="MALONYL-COA ACP TRANSACYLASE, ACP-BINDING"/>
    <property type="match status" value="1"/>
</dbReference>
<dbReference type="InterPro" id="IPR052760">
    <property type="entry name" value="Mitochondrial_malonyltrans"/>
</dbReference>
<dbReference type="SUPFAM" id="SSF52151">
    <property type="entry name" value="FabD/lysophospholipase-like"/>
    <property type="match status" value="1"/>
</dbReference>
<dbReference type="GO" id="GO:0016740">
    <property type="term" value="F:transferase activity"/>
    <property type="evidence" value="ECO:0007669"/>
    <property type="project" value="InterPro"/>
</dbReference>
<evidence type="ECO:0000313" key="3">
    <source>
        <dbReference type="Proteomes" id="UP000241890"/>
    </source>
</evidence>
<protein>
    <submittedName>
        <fullName evidence="2">Malonyl CoA-acyl carrier protein transacylase</fullName>
    </submittedName>
</protein>
<accession>A0A2R5GQC2</accession>
<organism evidence="2 3">
    <name type="scientific">Hondaea fermentalgiana</name>
    <dbReference type="NCBI Taxonomy" id="2315210"/>
    <lineage>
        <taxon>Eukaryota</taxon>
        <taxon>Sar</taxon>
        <taxon>Stramenopiles</taxon>
        <taxon>Bigyra</taxon>
        <taxon>Labyrinthulomycetes</taxon>
        <taxon>Thraustochytrida</taxon>
        <taxon>Thraustochytriidae</taxon>
        <taxon>Hondaea</taxon>
    </lineage>
</organism>
<sequence length="387" mass="40891">MPSKVHVLFPGQGSQTLGMLSSCTSAESRAILSQANDILGYDVAALCTDGPAEKLNETLYSQPAIFVSSWIAFEELKAARPEYFASKAQYEIVLAGLSLGEYTALTAAGVLSFADGLRCVQERARAMHDAARAQEGGMATVVGLSAEALTEVCTKVNSTLTGGMPIAVANLLFPSCAVVSGGLQGLRMLEGAAKAAGAKLVRRLPVAGAFHTRAMSPAAERLDAALGRCDLKPPAPNVHVYANVTGCKYASYASLAVQESLRKQLVSPVLWEQTLQNLVQNYAAGDIVIELGPGKQIGAMLKRFASPPSLMSRLLNVGPGTFADELVKKQIDQAKNKSESESDVSAAVPLVKPWMLQNKPLYKIRVPIPALPNAMDAVHLARGTQTA</sequence>
<dbReference type="SUPFAM" id="SSF55048">
    <property type="entry name" value="Probable ACP-binding domain of malonyl-CoA ACP transacylase"/>
    <property type="match status" value="1"/>
</dbReference>
<dbReference type="SMART" id="SM00827">
    <property type="entry name" value="PKS_AT"/>
    <property type="match status" value="1"/>
</dbReference>
<dbReference type="InterPro" id="IPR016035">
    <property type="entry name" value="Acyl_Trfase/lysoPLipase"/>
</dbReference>
<dbReference type="Gene3D" id="3.40.366.10">
    <property type="entry name" value="Malonyl-Coenzyme A Acyl Carrier Protein, domain 2"/>
    <property type="match status" value="1"/>
</dbReference>
<evidence type="ECO:0000313" key="2">
    <source>
        <dbReference type="EMBL" id="GBG32509.1"/>
    </source>
</evidence>
<dbReference type="InterPro" id="IPR016036">
    <property type="entry name" value="Malonyl_transacylase_ACP-bd"/>
</dbReference>
<dbReference type="PROSITE" id="PS51257">
    <property type="entry name" value="PROKAR_LIPOPROTEIN"/>
    <property type="match status" value="1"/>
</dbReference>
<reference evidence="2 3" key="1">
    <citation type="submission" date="2017-12" db="EMBL/GenBank/DDBJ databases">
        <title>Sequencing, de novo assembly and annotation of complete genome of a new Thraustochytrid species, strain FCC1311.</title>
        <authorList>
            <person name="Sedici K."/>
            <person name="Godart F."/>
            <person name="Aiese Cigliano R."/>
            <person name="Sanseverino W."/>
            <person name="Barakat M."/>
            <person name="Ortet P."/>
            <person name="Marechal E."/>
            <person name="Cagnac O."/>
            <person name="Amato A."/>
        </authorList>
    </citation>
    <scope>NUCLEOTIDE SEQUENCE [LARGE SCALE GENOMIC DNA]</scope>
</reference>
<dbReference type="Pfam" id="PF00698">
    <property type="entry name" value="Acyl_transf_1"/>
    <property type="match status" value="1"/>
</dbReference>
<dbReference type="OrthoDB" id="541883at2759"/>
<dbReference type="Proteomes" id="UP000241890">
    <property type="component" value="Unassembled WGS sequence"/>
</dbReference>
<feature type="domain" description="Malonyl-CoA:ACP transacylase (MAT)" evidence="1">
    <location>
        <begin position="8"/>
        <end position="354"/>
    </location>
</feature>
<dbReference type="AlphaFoldDB" id="A0A2R5GQC2"/>